<comment type="caution">
    <text evidence="2">The sequence shown here is derived from an EMBL/GenBank/DDBJ whole genome shotgun (WGS) entry which is preliminary data.</text>
</comment>
<evidence type="ECO:0000313" key="3">
    <source>
        <dbReference type="Proteomes" id="UP000324800"/>
    </source>
</evidence>
<keyword evidence="1" id="KW-0233">DNA recombination</keyword>
<evidence type="ECO:0000313" key="2">
    <source>
        <dbReference type="EMBL" id="KAA6394996.1"/>
    </source>
</evidence>
<dbReference type="SUPFAM" id="SSF56349">
    <property type="entry name" value="DNA breaking-rejoining enzymes"/>
    <property type="match status" value="1"/>
</dbReference>
<name>A0A5J4WK14_9EUKA</name>
<accession>A0A5J4WK14</accession>
<dbReference type="Proteomes" id="UP000324800">
    <property type="component" value="Unassembled WGS sequence"/>
</dbReference>
<dbReference type="EMBL" id="SNRW01001794">
    <property type="protein sequence ID" value="KAA6394996.1"/>
    <property type="molecule type" value="Genomic_DNA"/>
</dbReference>
<sequence>MIKSINLGKSSDVLEVGGRMRKQKRHLPPGDVLIAHIKGKEEENYLNKSQHKEVQLKKQPTIQLGAGMVHREDIVESACAETLLLKVAGHNEHKINDQKAQTIDQFTEVILLGCTIVTIIAFSELRLEEVMRATAEKDIDNSWLISTSIFKKPISKVTLIFRQTSTPSTSPVFWLDNRTKKNGNRLKPTMLWYLSKTNRVASTQQASRAAHAIMNLAGVNKSHTITSIRSSSITKAIDQGATPYQINRLSRHKDGPNTVQQFNDKNLNDDLRERLWKL</sequence>
<dbReference type="GO" id="GO:0006310">
    <property type="term" value="P:DNA recombination"/>
    <property type="evidence" value="ECO:0007669"/>
    <property type="project" value="UniProtKB-KW"/>
</dbReference>
<evidence type="ECO:0000256" key="1">
    <source>
        <dbReference type="ARBA" id="ARBA00023172"/>
    </source>
</evidence>
<protein>
    <recommendedName>
        <fullName evidence="4">Tyr recombinase domain-containing protein</fullName>
    </recommendedName>
</protein>
<dbReference type="GO" id="GO:0003677">
    <property type="term" value="F:DNA binding"/>
    <property type="evidence" value="ECO:0007669"/>
    <property type="project" value="InterPro"/>
</dbReference>
<dbReference type="InterPro" id="IPR011010">
    <property type="entry name" value="DNA_brk_join_enz"/>
</dbReference>
<dbReference type="GO" id="GO:0015074">
    <property type="term" value="P:DNA integration"/>
    <property type="evidence" value="ECO:0007669"/>
    <property type="project" value="InterPro"/>
</dbReference>
<organism evidence="2 3">
    <name type="scientific">Streblomastix strix</name>
    <dbReference type="NCBI Taxonomy" id="222440"/>
    <lineage>
        <taxon>Eukaryota</taxon>
        <taxon>Metamonada</taxon>
        <taxon>Preaxostyla</taxon>
        <taxon>Oxymonadida</taxon>
        <taxon>Streblomastigidae</taxon>
        <taxon>Streblomastix</taxon>
    </lineage>
</organism>
<dbReference type="Gene3D" id="1.10.443.10">
    <property type="entry name" value="Intergrase catalytic core"/>
    <property type="match status" value="1"/>
</dbReference>
<dbReference type="AlphaFoldDB" id="A0A5J4WK14"/>
<evidence type="ECO:0008006" key="4">
    <source>
        <dbReference type="Google" id="ProtNLM"/>
    </source>
</evidence>
<gene>
    <name evidence="2" type="ORF">EZS28_009473</name>
</gene>
<reference evidence="2 3" key="1">
    <citation type="submission" date="2019-03" db="EMBL/GenBank/DDBJ databases">
        <title>Single cell metagenomics reveals metabolic interactions within the superorganism composed of flagellate Streblomastix strix and complex community of Bacteroidetes bacteria on its surface.</title>
        <authorList>
            <person name="Treitli S.C."/>
            <person name="Kolisko M."/>
            <person name="Husnik F."/>
            <person name="Keeling P."/>
            <person name="Hampl V."/>
        </authorList>
    </citation>
    <scope>NUCLEOTIDE SEQUENCE [LARGE SCALE GENOMIC DNA]</scope>
    <source>
        <strain evidence="2">ST1C</strain>
    </source>
</reference>
<dbReference type="InterPro" id="IPR013762">
    <property type="entry name" value="Integrase-like_cat_sf"/>
</dbReference>
<proteinExistence type="predicted"/>